<sequence>MKKPKNDFLANYWPMLVGIAVALVLAFTFAVPQQSTNRQGELPQDDQTSATSNSPSSDQYNEADTSRKSADSARRSNATAEDDTTTSSDAYNACTQATEDLQVAVKDMNKSLENRALVGNTIHVVDLSKDVWHEFVDASAPYLISTDYNCVASDSATTLHKTEQTVRKVITKVKSHQKTFEQSMEKVRNYVADNPSSDSASRETLEYRIAWAKEMSKSFKGHMAHEYPLTVLERVIVSTRSDLDDANLDNQTIQGDAQAMLQAIDSVQGQVNAQRISDEHWHYGF</sequence>
<proteinExistence type="predicted"/>
<dbReference type="RefSeq" id="WP_226590043.1">
    <property type="nucleotide sequence ID" value="NZ_JAHXEI010000003.1"/>
</dbReference>
<keyword evidence="2" id="KW-1133">Transmembrane helix</keyword>
<protein>
    <submittedName>
        <fullName evidence="3">Uncharacterized protein</fullName>
    </submittedName>
</protein>
<comment type="caution">
    <text evidence="3">The sequence shown here is derived from an EMBL/GenBank/DDBJ whole genome shotgun (WGS) entry which is preliminary data.</text>
</comment>
<evidence type="ECO:0000313" key="4">
    <source>
        <dbReference type="Proteomes" id="UP001197735"/>
    </source>
</evidence>
<feature type="region of interest" description="Disordered" evidence="1">
    <location>
        <begin position="36"/>
        <end position="91"/>
    </location>
</feature>
<feature type="compositionally biased region" description="Basic and acidic residues" evidence="1">
    <location>
        <begin position="64"/>
        <end position="74"/>
    </location>
</feature>
<feature type="compositionally biased region" description="Polar residues" evidence="1">
    <location>
        <begin position="36"/>
        <end position="63"/>
    </location>
</feature>
<evidence type="ECO:0000256" key="2">
    <source>
        <dbReference type="SAM" id="Phobius"/>
    </source>
</evidence>
<accession>A0AAW4TR25</accession>
<gene>
    <name evidence="3" type="ORF">KZP06_06345</name>
</gene>
<keyword evidence="2" id="KW-0472">Membrane</keyword>
<dbReference type="AlphaFoldDB" id="A0AAW4TR25"/>
<evidence type="ECO:0000256" key="1">
    <source>
        <dbReference type="SAM" id="MobiDB-lite"/>
    </source>
</evidence>
<reference evidence="3" key="1">
    <citation type="submission" date="2021-07" db="EMBL/GenBank/DDBJ databases">
        <title>Xylan utilisation by Bifidobacterium pseudocatenulatum.</title>
        <authorList>
            <person name="Watanabe Y."/>
        </authorList>
    </citation>
    <scope>NUCLEOTIDE SEQUENCE</scope>
    <source>
        <strain evidence="3">YIT12824</strain>
    </source>
</reference>
<evidence type="ECO:0000313" key="3">
    <source>
        <dbReference type="EMBL" id="MCB4880341.1"/>
    </source>
</evidence>
<dbReference type="EMBL" id="JAHXEI010000003">
    <property type="protein sequence ID" value="MCB4880341.1"/>
    <property type="molecule type" value="Genomic_DNA"/>
</dbReference>
<dbReference type="Proteomes" id="UP001197735">
    <property type="component" value="Unassembled WGS sequence"/>
</dbReference>
<name>A0AAW4TR25_BIFPS</name>
<feature type="transmembrane region" description="Helical" evidence="2">
    <location>
        <begin position="12"/>
        <end position="31"/>
    </location>
</feature>
<keyword evidence="2" id="KW-0812">Transmembrane</keyword>
<organism evidence="3 4">
    <name type="scientific">Bifidobacterium pseudocatenulatum</name>
    <dbReference type="NCBI Taxonomy" id="28026"/>
    <lineage>
        <taxon>Bacteria</taxon>
        <taxon>Bacillati</taxon>
        <taxon>Actinomycetota</taxon>
        <taxon>Actinomycetes</taxon>
        <taxon>Bifidobacteriales</taxon>
        <taxon>Bifidobacteriaceae</taxon>
        <taxon>Bifidobacterium</taxon>
    </lineage>
</organism>